<keyword evidence="3 8" id="KW-0812">Transmembrane</keyword>
<dbReference type="OrthoDB" id="9770415at2"/>
<protein>
    <submittedName>
        <fullName evidence="11">ATP-binding cassette subfamily B protein</fullName>
    </submittedName>
</protein>
<dbReference type="SUPFAM" id="SSF52540">
    <property type="entry name" value="P-loop containing nucleoside triphosphate hydrolases"/>
    <property type="match status" value="1"/>
</dbReference>
<evidence type="ECO:0000256" key="2">
    <source>
        <dbReference type="ARBA" id="ARBA00005417"/>
    </source>
</evidence>
<reference evidence="11 12" key="1">
    <citation type="submission" date="2018-08" db="EMBL/GenBank/DDBJ databases">
        <title>Genomic Encyclopedia of Type Strains, Phase III (KMG-III): the genomes of soil and plant-associated and newly described type strains.</title>
        <authorList>
            <person name="Whitman W."/>
        </authorList>
    </citation>
    <scope>NUCLEOTIDE SEQUENCE [LARGE SCALE GENOMIC DNA]</scope>
    <source>
        <strain evidence="11 12">CGMCC 1.10966</strain>
    </source>
</reference>
<feature type="transmembrane region" description="Helical" evidence="8">
    <location>
        <begin position="243"/>
        <end position="267"/>
    </location>
</feature>
<dbReference type="InterPro" id="IPR017871">
    <property type="entry name" value="ABC_transporter-like_CS"/>
</dbReference>
<dbReference type="InterPro" id="IPR036640">
    <property type="entry name" value="ABC1_TM_sf"/>
</dbReference>
<dbReference type="Pfam" id="PF00664">
    <property type="entry name" value="ABC_membrane"/>
    <property type="match status" value="1"/>
</dbReference>
<evidence type="ECO:0000256" key="8">
    <source>
        <dbReference type="SAM" id="Phobius"/>
    </source>
</evidence>
<evidence type="ECO:0000313" key="12">
    <source>
        <dbReference type="Proteomes" id="UP000256304"/>
    </source>
</evidence>
<evidence type="ECO:0000256" key="3">
    <source>
        <dbReference type="ARBA" id="ARBA00022692"/>
    </source>
</evidence>
<evidence type="ECO:0000256" key="7">
    <source>
        <dbReference type="ARBA" id="ARBA00023136"/>
    </source>
</evidence>
<dbReference type="SMART" id="SM00382">
    <property type="entry name" value="AAA"/>
    <property type="match status" value="1"/>
</dbReference>
<feature type="domain" description="ABC transmembrane type-1" evidence="10">
    <location>
        <begin position="19"/>
        <end position="303"/>
    </location>
</feature>
<dbReference type="Gene3D" id="1.20.1560.10">
    <property type="entry name" value="ABC transporter type 1, transmembrane domain"/>
    <property type="match status" value="1"/>
</dbReference>
<dbReference type="InterPro" id="IPR003593">
    <property type="entry name" value="AAA+_ATPase"/>
</dbReference>
<name>A0A3D9R5B0_9BACL</name>
<evidence type="ECO:0000256" key="6">
    <source>
        <dbReference type="ARBA" id="ARBA00022989"/>
    </source>
</evidence>
<dbReference type="InterPro" id="IPR027417">
    <property type="entry name" value="P-loop_NTPase"/>
</dbReference>
<dbReference type="GO" id="GO:0005886">
    <property type="term" value="C:plasma membrane"/>
    <property type="evidence" value="ECO:0007669"/>
    <property type="project" value="UniProtKB-SubCell"/>
</dbReference>
<feature type="transmembrane region" description="Helical" evidence="8">
    <location>
        <begin position="58"/>
        <end position="78"/>
    </location>
</feature>
<dbReference type="PROSITE" id="PS50929">
    <property type="entry name" value="ABC_TM1F"/>
    <property type="match status" value="1"/>
</dbReference>
<evidence type="ECO:0000256" key="4">
    <source>
        <dbReference type="ARBA" id="ARBA00022741"/>
    </source>
</evidence>
<dbReference type="PROSITE" id="PS50893">
    <property type="entry name" value="ABC_TRANSPORTER_2"/>
    <property type="match status" value="1"/>
</dbReference>
<dbReference type="SUPFAM" id="SSF90123">
    <property type="entry name" value="ABC transporter transmembrane region"/>
    <property type="match status" value="1"/>
</dbReference>
<dbReference type="EMBL" id="QTTN01000033">
    <property type="protein sequence ID" value="REE69599.1"/>
    <property type="molecule type" value="Genomic_DNA"/>
</dbReference>
<organism evidence="11 12">
    <name type="scientific">Paenibacillus taihuensis</name>
    <dbReference type="NCBI Taxonomy" id="1156355"/>
    <lineage>
        <taxon>Bacteria</taxon>
        <taxon>Bacillati</taxon>
        <taxon>Bacillota</taxon>
        <taxon>Bacilli</taxon>
        <taxon>Bacillales</taxon>
        <taxon>Paenibacillaceae</taxon>
        <taxon>Paenibacillus</taxon>
    </lineage>
</organism>
<evidence type="ECO:0000313" key="11">
    <source>
        <dbReference type="EMBL" id="REE69599.1"/>
    </source>
</evidence>
<keyword evidence="6 8" id="KW-1133">Transmembrane helix</keyword>
<dbReference type="InterPro" id="IPR039421">
    <property type="entry name" value="Type_1_exporter"/>
</dbReference>
<evidence type="ECO:0000256" key="1">
    <source>
        <dbReference type="ARBA" id="ARBA00004651"/>
    </source>
</evidence>
<dbReference type="CDD" id="cd03251">
    <property type="entry name" value="ABCC_MsbA"/>
    <property type="match status" value="1"/>
</dbReference>
<feature type="transmembrane region" description="Helical" evidence="8">
    <location>
        <begin position="162"/>
        <end position="180"/>
    </location>
</feature>
<dbReference type="GO" id="GO:0005524">
    <property type="term" value="F:ATP binding"/>
    <property type="evidence" value="ECO:0007669"/>
    <property type="project" value="UniProtKB-KW"/>
</dbReference>
<keyword evidence="4" id="KW-0547">Nucleotide-binding</keyword>
<dbReference type="Gene3D" id="3.40.50.300">
    <property type="entry name" value="P-loop containing nucleotide triphosphate hydrolases"/>
    <property type="match status" value="1"/>
</dbReference>
<proteinExistence type="inferred from homology"/>
<comment type="subcellular location">
    <subcellularLocation>
        <location evidence="1">Cell membrane</location>
        <topology evidence="1">Multi-pass membrane protein</topology>
    </subcellularLocation>
</comment>
<feature type="domain" description="ABC transporter" evidence="9">
    <location>
        <begin position="337"/>
        <end position="572"/>
    </location>
</feature>
<dbReference type="InterPro" id="IPR011527">
    <property type="entry name" value="ABC1_TM_dom"/>
</dbReference>
<comment type="caution">
    <text evidence="11">The sequence shown here is derived from an EMBL/GenBank/DDBJ whole genome shotgun (WGS) entry which is preliminary data.</text>
</comment>
<keyword evidence="7 8" id="KW-0472">Membrane</keyword>
<dbReference type="PROSITE" id="PS00211">
    <property type="entry name" value="ABC_TRANSPORTER_1"/>
    <property type="match status" value="1"/>
</dbReference>
<dbReference type="PANTHER" id="PTHR43394:SF1">
    <property type="entry name" value="ATP-BINDING CASSETTE SUB-FAMILY B MEMBER 10, MITOCHONDRIAL"/>
    <property type="match status" value="1"/>
</dbReference>
<evidence type="ECO:0000256" key="5">
    <source>
        <dbReference type="ARBA" id="ARBA00022840"/>
    </source>
</evidence>
<sequence>MDPFRKFVAYYKPYKKALIADLFFASLASAAVLAFPLLVNRITEYAISDEGVATDMIVQMAGMFLLLMVVEYVSSFYTDYYGHVMGARIESDMRNDLFSHLQKLSFRYYDNTRTGQLMSRTTNDLFDISELAHHGPEDIMISLVRIVGSFIILVNINGTLTLTIFLILPVMILFAYHFSMKMKGALKKNKERIAEVNEQLEDSLSGIRVVQSFANESVEMSKFRRSNARFLESRRQGYFVEALFFNGLTGFISFIHIAVVIVGAVLIGNHRLQLNELITFLLYIAMLVDPVRRLINFTQNLQNGIAGFERFMETMAVKSDITDAPDAVEISEVKGKVEFRGVGFQYERESDCILNRIQLTANPGEYVALVGPSGVGKTTLCSLIPRFYEVSEGAILIDDVDIRQLKLRSLRANIGIVQQDVYLFAGTIKENIRYGKPDATDAEIVEAAKQANAHDFIMELPGGYDAYVGQRGVKLSGGQRQRLSIARVFLRDPAILIFDEATSALDNESERVVQESFEHLAKNRTTFVIAHRLSTIRNAHRIIVLSEQGIAEEGTHAKLLERGGLYAKLYQMQFSQVLA</sequence>
<dbReference type="RefSeq" id="WP_116191364.1">
    <property type="nucleotide sequence ID" value="NZ_QTTN01000033.1"/>
</dbReference>
<dbReference type="AlphaFoldDB" id="A0A3D9R5B0"/>
<dbReference type="FunFam" id="3.40.50.300:FF:000218">
    <property type="entry name" value="Multidrug ABC transporter ATP-binding protein"/>
    <property type="match status" value="1"/>
</dbReference>
<evidence type="ECO:0000259" key="9">
    <source>
        <dbReference type="PROSITE" id="PS50893"/>
    </source>
</evidence>
<comment type="similarity">
    <text evidence="2">Belongs to the ABC transporter superfamily.</text>
</comment>
<keyword evidence="12" id="KW-1185">Reference proteome</keyword>
<accession>A0A3D9R5B0</accession>
<dbReference type="CDD" id="cd18549">
    <property type="entry name" value="ABC_6TM_YwjA_like"/>
    <property type="match status" value="1"/>
</dbReference>
<keyword evidence="5 11" id="KW-0067">ATP-binding</keyword>
<dbReference type="InterPro" id="IPR003439">
    <property type="entry name" value="ABC_transporter-like_ATP-bd"/>
</dbReference>
<dbReference type="GO" id="GO:0015421">
    <property type="term" value="F:ABC-type oligopeptide transporter activity"/>
    <property type="evidence" value="ECO:0007669"/>
    <property type="project" value="TreeGrafter"/>
</dbReference>
<dbReference type="PANTHER" id="PTHR43394">
    <property type="entry name" value="ATP-DEPENDENT PERMEASE MDL1, MITOCHONDRIAL"/>
    <property type="match status" value="1"/>
</dbReference>
<dbReference type="Proteomes" id="UP000256304">
    <property type="component" value="Unassembled WGS sequence"/>
</dbReference>
<gene>
    <name evidence="11" type="ORF">A8990_13364</name>
</gene>
<dbReference type="Pfam" id="PF00005">
    <property type="entry name" value="ABC_tran"/>
    <property type="match status" value="1"/>
</dbReference>
<dbReference type="GO" id="GO:0016887">
    <property type="term" value="F:ATP hydrolysis activity"/>
    <property type="evidence" value="ECO:0007669"/>
    <property type="project" value="InterPro"/>
</dbReference>
<evidence type="ECO:0000259" key="10">
    <source>
        <dbReference type="PROSITE" id="PS50929"/>
    </source>
</evidence>